<accession>B7Q9R3</accession>
<feature type="transmembrane region" description="Helical" evidence="7">
    <location>
        <begin position="35"/>
        <end position="57"/>
    </location>
</feature>
<dbReference type="EMBL" id="ABJB010231992">
    <property type="status" value="NOT_ANNOTATED_CDS"/>
    <property type="molecule type" value="Genomic_DNA"/>
</dbReference>
<dbReference type="FunFam" id="1.20.1250.20:FF:000059">
    <property type="entry name" value="Solute carrier family 17 member 9"/>
    <property type="match status" value="1"/>
</dbReference>
<keyword evidence="11" id="KW-1185">Reference proteome</keyword>
<dbReference type="HOGENOM" id="CLU_001265_5_11_1"/>
<dbReference type="EMBL" id="ABJB010490501">
    <property type="status" value="NOT_ANNOTATED_CDS"/>
    <property type="molecule type" value="Genomic_DNA"/>
</dbReference>
<feature type="transmembrane region" description="Helical" evidence="7">
    <location>
        <begin position="87"/>
        <end position="105"/>
    </location>
</feature>
<dbReference type="PANTHER" id="PTHR11662:SF279">
    <property type="entry name" value="VOLTAGE-GATED PURINE NUCLEOTIDE UNIPORTER SLC17A9"/>
    <property type="match status" value="1"/>
</dbReference>
<feature type="transmembrane region" description="Helical" evidence="7">
    <location>
        <begin position="419"/>
        <end position="442"/>
    </location>
</feature>
<dbReference type="VEuPathDB" id="VectorBase:ISCW021240"/>
<dbReference type="VEuPathDB" id="VectorBase:ISCP_017125"/>
<comment type="subcellular location">
    <subcellularLocation>
        <location evidence="1">Membrane</location>
        <topology evidence="1">Multi-pass membrane protein</topology>
    </subcellularLocation>
</comment>
<dbReference type="Pfam" id="PF07690">
    <property type="entry name" value="MFS_1"/>
    <property type="match status" value="1"/>
</dbReference>
<evidence type="ECO:0000259" key="8">
    <source>
        <dbReference type="PROSITE" id="PS50850"/>
    </source>
</evidence>
<dbReference type="AlphaFoldDB" id="B7Q9R3"/>
<evidence type="ECO:0000256" key="4">
    <source>
        <dbReference type="ARBA" id="ARBA00022847"/>
    </source>
</evidence>
<evidence type="ECO:0000313" key="11">
    <source>
        <dbReference type="Proteomes" id="UP000001555"/>
    </source>
</evidence>
<evidence type="ECO:0000313" key="9">
    <source>
        <dbReference type="EMBL" id="EEC15585.1"/>
    </source>
</evidence>
<feature type="transmembrane region" description="Helical" evidence="7">
    <location>
        <begin position="125"/>
        <end position="150"/>
    </location>
</feature>
<organism>
    <name type="scientific">Ixodes scapularis</name>
    <name type="common">Black-legged tick</name>
    <name type="synonym">Deer tick</name>
    <dbReference type="NCBI Taxonomy" id="6945"/>
    <lineage>
        <taxon>Eukaryota</taxon>
        <taxon>Metazoa</taxon>
        <taxon>Ecdysozoa</taxon>
        <taxon>Arthropoda</taxon>
        <taxon>Chelicerata</taxon>
        <taxon>Arachnida</taxon>
        <taxon>Acari</taxon>
        <taxon>Parasitiformes</taxon>
        <taxon>Ixodida</taxon>
        <taxon>Ixodoidea</taxon>
        <taxon>Ixodidae</taxon>
        <taxon>Ixodinae</taxon>
        <taxon>Ixodes</taxon>
    </lineage>
</organism>
<dbReference type="EMBL" id="ABJB010998531">
    <property type="status" value="NOT_ANNOTATED_CDS"/>
    <property type="molecule type" value="Genomic_DNA"/>
</dbReference>
<feature type="domain" description="Major facilitator superfamily (MFS) profile" evidence="8">
    <location>
        <begin position="1"/>
        <end position="474"/>
    </location>
</feature>
<reference evidence="9 11" key="1">
    <citation type="submission" date="2008-03" db="EMBL/GenBank/DDBJ databases">
        <title>Annotation of Ixodes scapularis.</title>
        <authorList>
            <consortium name="Ixodes scapularis Genome Project Consortium"/>
            <person name="Caler E."/>
            <person name="Hannick L.I."/>
            <person name="Bidwell S."/>
            <person name="Joardar V."/>
            <person name="Thiagarajan M."/>
            <person name="Amedeo P."/>
            <person name="Galinsky K.J."/>
            <person name="Schobel S."/>
            <person name="Inman J."/>
            <person name="Hostetler J."/>
            <person name="Miller J."/>
            <person name="Hammond M."/>
            <person name="Megy K."/>
            <person name="Lawson D."/>
            <person name="Kodira C."/>
            <person name="Sutton G."/>
            <person name="Meyer J."/>
            <person name="Hill C.A."/>
            <person name="Birren B."/>
            <person name="Nene V."/>
            <person name="Collins F."/>
            <person name="Alarcon-Chaidez F."/>
            <person name="Wikel S."/>
            <person name="Strausberg R."/>
        </authorList>
    </citation>
    <scope>NUCLEOTIDE SEQUENCE [LARGE SCALE GENOMIC DNA]</scope>
    <source>
        <strain evidence="11">Wikel</strain>
        <strain evidence="9">Wikel colony</strain>
    </source>
</reference>
<name>B7Q9R3_IXOSC</name>
<keyword evidence="2" id="KW-0813">Transport</keyword>
<keyword evidence="3 7" id="KW-0812">Transmembrane</keyword>
<proteinExistence type="predicted"/>
<dbReference type="PANTHER" id="PTHR11662">
    <property type="entry name" value="SOLUTE CARRIER FAMILY 17"/>
    <property type="match status" value="1"/>
</dbReference>
<dbReference type="InterPro" id="IPR011701">
    <property type="entry name" value="MFS"/>
</dbReference>
<dbReference type="Gene3D" id="1.20.1250.20">
    <property type="entry name" value="MFS general substrate transporter like domains"/>
    <property type="match status" value="2"/>
</dbReference>
<dbReference type="Proteomes" id="UP000001555">
    <property type="component" value="Unassembled WGS sequence"/>
</dbReference>
<keyword evidence="6 7" id="KW-0472">Membrane</keyword>
<keyword evidence="4" id="KW-0769">Symport</keyword>
<dbReference type="SUPFAM" id="SSF103473">
    <property type="entry name" value="MFS general substrate transporter"/>
    <property type="match status" value="1"/>
</dbReference>
<evidence type="ECO:0000256" key="3">
    <source>
        <dbReference type="ARBA" id="ARBA00022692"/>
    </source>
</evidence>
<dbReference type="FunFam" id="1.20.1250.20:FF:000003">
    <property type="entry name" value="Solute carrier family 17 member 3"/>
    <property type="match status" value="1"/>
</dbReference>
<dbReference type="InterPro" id="IPR020846">
    <property type="entry name" value="MFS_dom"/>
</dbReference>
<sequence>MLMLFSGCLYLYAARMAMPITVTVISGQTGWNKTTAGVVLCCFFWGYALTQVLGGYLGDLWGGAKVVLGSALGWSLLTLYTPEATRWNLATLLVARILLGAFQGLHFPAMSSIIVNHLRPQERTFFTSVVAAGPSCGLLFIGSVGSMAMVSHGWPVVFKLTGMLGIGWCFGLAYLMHRHGSKPGKASKVAPKVASAPAFRVPWIAYFRSPSFCVHVLAGSLRDHNEDHLRYAPSRDTCPPGSGLGPSPIFVGAPNPPRDRVGGRLDGALRLPARRVCLLAPPVEAALARVGVILLAHFTENNSYFILISWLPTYFHERFPEAQMWVFNMVPWIITPICSIGGGTLADYLIKRGHPVSRVRKLLEMACQLSKAALLPLVPWCSYAGALTCVTLAVASSGFHNSGVFINPQDIAPLHAGSVFGLMNTVGAIPGVVGVYLVGYVVDATRSWALIFHTTALLNVLGCGFFLAFGRGHPVLS</sequence>
<evidence type="ECO:0000256" key="5">
    <source>
        <dbReference type="ARBA" id="ARBA00022989"/>
    </source>
</evidence>
<evidence type="ECO:0000256" key="7">
    <source>
        <dbReference type="SAM" id="Phobius"/>
    </source>
</evidence>
<dbReference type="EnsemblMetazoa" id="ISCW021240-RA">
    <property type="protein sequence ID" value="ISCW021240-PA"/>
    <property type="gene ID" value="ISCW021240"/>
</dbReference>
<dbReference type="GO" id="GO:0015293">
    <property type="term" value="F:symporter activity"/>
    <property type="evidence" value="ECO:0007669"/>
    <property type="project" value="UniProtKB-KW"/>
</dbReference>
<dbReference type="InterPro" id="IPR044777">
    <property type="entry name" value="SLC17A9-like"/>
</dbReference>
<dbReference type="GO" id="GO:0015867">
    <property type="term" value="P:ATP transport"/>
    <property type="evidence" value="ECO:0000318"/>
    <property type="project" value="GO_Central"/>
</dbReference>
<dbReference type="EMBL" id="ABJB010942827">
    <property type="status" value="NOT_ANNOTATED_CDS"/>
    <property type="molecule type" value="Genomic_DNA"/>
</dbReference>
<dbReference type="STRING" id="6945.B7Q9R3"/>
<evidence type="ECO:0000256" key="2">
    <source>
        <dbReference type="ARBA" id="ARBA00022448"/>
    </source>
</evidence>
<feature type="transmembrane region" description="Helical" evidence="7">
    <location>
        <begin position="371"/>
        <end position="399"/>
    </location>
</feature>
<dbReference type="InParanoid" id="B7Q9R3"/>
<dbReference type="EMBL" id="ABJB010525959">
    <property type="status" value="NOT_ANNOTATED_CDS"/>
    <property type="molecule type" value="Genomic_DNA"/>
</dbReference>
<dbReference type="EMBL" id="DS890811">
    <property type="protein sequence ID" value="EEC15585.1"/>
    <property type="molecule type" value="Genomic_DNA"/>
</dbReference>
<dbReference type="EMBL" id="ABJB010305626">
    <property type="status" value="NOT_ANNOTATED_CDS"/>
    <property type="molecule type" value="Genomic_DNA"/>
</dbReference>
<feature type="transmembrane region" description="Helical" evidence="7">
    <location>
        <begin position="156"/>
        <end position="175"/>
    </location>
</feature>
<dbReference type="EMBL" id="ABJB010914724">
    <property type="status" value="NOT_ANNOTATED_CDS"/>
    <property type="molecule type" value="Genomic_DNA"/>
</dbReference>
<dbReference type="PaxDb" id="6945-B7Q9R3"/>
<reference evidence="10" key="2">
    <citation type="submission" date="2020-05" db="UniProtKB">
        <authorList>
            <consortium name="EnsemblMetazoa"/>
        </authorList>
    </citation>
    <scope>IDENTIFICATION</scope>
    <source>
        <strain evidence="10">wikel</strain>
    </source>
</reference>
<evidence type="ECO:0000313" key="10">
    <source>
        <dbReference type="EnsemblMetazoa" id="ISCW021240-PA"/>
    </source>
</evidence>
<evidence type="ECO:0000256" key="6">
    <source>
        <dbReference type="ARBA" id="ARBA00023136"/>
    </source>
</evidence>
<dbReference type="EMBL" id="ABJB010402783">
    <property type="status" value="NOT_ANNOTATED_CDS"/>
    <property type="molecule type" value="Genomic_DNA"/>
</dbReference>
<gene>
    <name evidence="9" type="ORF">IscW_ISCW021240</name>
</gene>
<dbReference type="EMBL" id="ABJB010507282">
    <property type="status" value="NOT_ANNOTATED_CDS"/>
    <property type="molecule type" value="Genomic_DNA"/>
</dbReference>
<feature type="transmembrane region" description="Helical" evidence="7">
    <location>
        <begin position="329"/>
        <end position="350"/>
    </location>
</feature>
<dbReference type="InterPro" id="IPR036259">
    <property type="entry name" value="MFS_trans_sf"/>
</dbReference>
<dbReference type="EMBL" id="ABJB010062405">
    <property type="status" value="NOT_ANNOTATED_CDS"/>
    <property type="molecule type" value="Genomic_DNA"/>
</dbReference>
<feature type="transmembrane region" description="Helical" evidence="7">
    <location>
        <begin position="64"/>
        <end position="81"/>
    </location>
</feature>
<feature type="transmembrane region" description="Helical" evidence="7">
    <location>
        <begin position="449"/>
        <end position="469"/>
    </location>
</feature>
<dbReference type="CDD" id="cd17380">
    <property type="entry name" value="MFS_SLC17A9_like"/>
    <property type="match status" value="1"/>
</dbReference>
<protein>
    <recommendedName>
        <fullName evidence="8">Major facilitator superfamily (MFS) profile domain-containing protein</fullName>
    </recommendedName>
</protein>
<dbReference type="PROSITE" id="PS50850">
    <property type="entry name" value="MFS"/>
    <property type="match status" value="1"/>
</dbReference>
<keyword evidence="5 7" id="KW-1133">Transmembrane helix</keyword>
<evidence type="ECO:0000256" key="1">
    <source>
        <dbReference type="ARBA" id="ARBA00004141"/>
    </source>
</evidence>
<dbReference type="OrthoDB" id="2985014at2759"/>
<dbReference type="InterPro" id="IPR050382">
    <property type="entry name" value="MFS_Na/Anion_cotransporter"/>
</dbReference>
<dbReference type="FunCoup" id="B7Q9R3">
    <property type="interactions" value="17"/>
</dbReference>
<dbReference type="VEuPathDB" id="VectorBase:ISCI021240"/>
<dbReference type="GO" id="GO:0016020">
    <property type="term" value="C:membrane"/>
    <property type="evidence" value="ECO:0007669"/>
    <property type="project" value="UniProtKB-SubCell"/>
</dbReference>